<dbReference type="Pfam" id="PF13361">
    <property type="entry name" value="UvrD_C"/>
    <property type="match status" value="1"/>
</dbReference>
<evidence type="ECO:0000256" key="11">
    <source>
        <dbReference type="ARBA" id="ARBA00023235"/>
    </source>
</evidence>
<keyword evidence="9" id="KW-0238">DNA-binding</keyword>
<keyword evidence="6 15" id="KW-0347">Helicase</keyword>
<proteinExistence type="inferred from homology"/>
<sequence>MISVFTEEYKKLNKAQKEAVDTIDGPVMVVAGPGTGKTQILALRIANILKKTDIKADGILALTFTNSAVEAMKKRLAQYIGEAGEKVNIFTFHSFGMKIIEEYYKVLGLHMPPTLLDDADTAIIFGEILEKNDWQYLRPRGDSSRYFSDLKSLITLLKRERISAEYFLSEVEKEIRVVESDPENISQRGESKGQLKKEVSNKIEGLRRSGEFVKFFNLYEEVKKQRNVFDYDDVLENLVKITELSPDTVSDIREQYLYILVDEHQDSSAVQNQFLKNVWGSLERPDIFVVGDDRQLIYGFSGASIDHFQGFKKTFKKSKLITLVDNYRSTQVILDASHALLRSIMTEEKLMSQSKENHILRLVEAKYPDDEIVVAAMDIKKKMKKGVKANNCAILVPKNVEVRSALQILHEEGLEVSALDAFNLFDEAEAQAFLRVLRIISDPSVTPALAVSFFDKSSGITPLEAHTYLALQNMREFSLAKIAEEKPQKLFSETNSVDKWVGKLSRWKKLSQDGSVSEIVRTVGTEFLLEGENDNDKLVSGKEILDTILSLIQKEAEKNQELTLRELVSFLGRLESYGEEVPLLMGEKEGVKVLTLHSSKGLEFDYVWIAHMDESSMSRGRKMGFVLPEAIAEKVLERDADVTKRKLYVAITRAKRFCTISYATHSSGGGEQEVSKVIKDLPEEIFEKQKIKNVPRKIKKEKNTDISNLVKLVAEKYRERKVSVSLLNNFFECPWKWYFRNLLQLPEPKSESLEFGSAVHGAIDKILKLGHEPSLGELENLGLDKEVMGVVSRWVSARLPEIKLQRETEKSISTRDNRFPLLNIYGKIDLVEYLSKNELRVTDFKTGSVKKKGEIEKLDEEGRMSSYLRQLAMYSYLLQNTSKADVRKSRLEFLEAKNKKEIFYDRIITKGEIELLLKDIADYDHLVKTGEWVNRPCNYNSYGKATVCEYCKMAWY</sequence>
<dbReference type="Pfam" id="PF12705">
    <property type="entry name" value="PDDEXK_1"/>
    <property type="match status" value="1"/>
</dbReference>
<name>A0A1F6V9L1_9BACT</name>
<keyword evidence="5 15" id="KW-0378">Hydrolase</keyword>
<evidence type="ECO:0000256" key="9">
    <source>
        <dbReference type="ARBA" id="ARBA00023125"/>
    </source>
</evidence>
<keyword evidence="2" id="KW-0540">Nuclease</keyword>
<evidence type="ECO:0000313" key="19">
    <source>
        <dbReference type="Proteomes" id="UP000177370"/>
    </source>
</evidence>
<comment type="similarity">
    <text evidence="1">Belongs to the helicase family. UvrD subfamily.</text>
</comment>
<keyword evidence="10" id="KW-0234">DNA repair</keyword>
<comment type="catalytic activity">
    <reaction evidence="14">
        <text>ATP + H2O = ADP + phosphate + H(+)</text>
        <dbReference type="Rhea" id="RHEA:13065"/>
        <dbReference type="ChEBI" id="CHEBI:15377"/>
        <dbReference type="ChEBI" id="CHEBI:15378"/>
        <dbReference type="ChEBI" id="CHEBI:30616"/>
        <dbReference type="ChEBI" id="CHEBI:43474"/>
        <dbReference type="ChEBI" id="CHEBI:456216"/>
        <dbReference type="EC" id="5.6.2.4"/>
    </reaction>
</comment>
<evidence type="ECO:0000256" key="1">
    <source>
        <dbReference type="ARBA" id="ARBA00009922"/>
    </source>
</evidence>
<dbReference type="InterPro" id="IPR027417">
    <property type="entry name" value="P-loop_NTPase"/>
</dbReference>
<dbReference type="InterPro" id="IPR011604">
    <property type="entry name" value="PDDEXK-like_dom_sf"/>
</dbReference>
<dbReference type="Gene3D" id="3.90.320.10">
    <property type="match status" value="1"/>
</dbReference>
<dbReference type="InterPro" id="IPR000212">
    <property type="entry name" value="DNA_helicase_UvrD/REP"/>
</dbReference>
<evidence type="ECO:0000256" key="10">
    <source>
        <dbReference type="ARBA" id="ARBA00023204"/>
    </source>
</evidence>
<evidence type="ECO:0000256" key="4">
    <source>
        <dbReference type="ARBA" id="ARBA00022763"/>
    </source>
</evidence>
<evidence type="ECO:0000256" key="5">
    <source>
        <dbReference type="ARBA" id="ARBA00022801"/>
    </source>
</evidence>
<keyword evidence="11" id="KW-0413">Isomerase</keyword>
<evidence type="ECO:0000256" key="2">
    <source>
        <dbReference type="ARBA" id="ARBA00022722"/>
    </source>
</evidence>
<dbReference type="EMBL" id="MFTP01000002">
    <property type="protein sequence ID" value="OGI66259.1"/>
    <property type="molecule type" value="Genomic_DNA"/>
</dbReference>
<dbReference type="PROSITE" id="PS51198">
    <property type="entry name" value="UVRD_HELICASE_ATP_BIND"/>
    <property type="match status" value="1"/>
</dbReference>
<dbReference type="EC" id="5.6.2.4" evidence="13"/>
<dbReference type="Pfam" id="PF00580">
    <property type="entry name" value="UvrD-helicase"/>
    <property type="match status" value="1"/>
</dbReference>
<dbReference type="GO" id="GO:0004527">
    <property type="term" value="F:exonuclease activity"/>
    <property type="evidence" value="ECO:0007669"/>
    <property type="project" value="UniProtKB-KW"/>
</dbReference>
<evidence type="ECO:0000313" key="18">
    <source>
        <dbReference type="EMBL" id="OGI66259.1"/>
    </source>
</evidence>
<feature type="domain" description="UvrD-like helicase ATP-binding" evidence="16">
    <location>
        <begin position="10"/>
        <end position="330"/>
    </location>
</feature>
<dbReference type="GO" id="GO:0003677">
    <property type="term" value="F:DNA binding"/>
    <property type="evidence" value="ECO:0007669"/>
    <property type="project" value="UniProtKB-KW"/>
</dbReference>
<dbReference type="InterPro" id="IPR014017">
    <property type="entry name" value="DNA_helicase_UvrD-like_C"/>
</dbReference>
<evidence type="ECO:0000259" key="17">
    <source>
        <dbReference type="PROSITE" id="PS51217"/>
    </source>
</evidence>
<evidence type="ECO:0000256" key="14">
    <source>
        <dbReference type="ARBA" id="ARBA00048988"/>
    </source>
</evidence>
<evidence type="ECO:0000256" key="7">
    <source>
        <dbReference type="ARBA" id="ARBA00022839"/>
    </source>
</evidence>
<dbReference type="InterPro" id="IPR038726">
    <property type="entry name" value="PDDEXK_AddAB-type"/>
</dbReference>
<dbReference type="InterPro" id="IPR014016">
    <property type="entry name" value="UvrD-like_ATP-bd"/>
</dbReference>
<dbReference type="SUPFAM" id="SSF52540">
    <property type="entry name" value="P-loop containing nucleoside triphosphate hydrolases"/>
    <property type="match status" value="1"/>
</dbReference>
<evidence type="ECO:0000256" key="15">
    <source>
        <dbReference type="PROSITE-ProRule" id="PRU00560"/>
    </source>
</evidence>
<evidence type="ECO:0000256" key="8">
    <source>
        <dbReference type="ARBA" id="ARBA00022840"/>
    </source>
</evidence>
<dbReference type="GO" id="GO:0000725">
    <property type="term" value="P:recombinational repair"/>
    <property type="evidence" value="ECO:0007669"/>
    <property type="project" value="TreeGrafter"/>
</dbReference>
<evidence type="ECO:0000256" key="6">
    <source>
        <dbReference type="ARBA" id="ARBA00022806"/>
    </source>
</evidence>
<keyword evidence="7" id="KW-0269">Exonuclease</keyword>
<keyword evidence="4" id="KW-0227">DNA damage</keyword>
<dbReference type="PROSITE" id="PS51217">
    <property type="entry name" value="UVRD_HELICASE_CTER"/>
    <property type="match status" value="1"/>
</dbReference>
<dbReference type="Gene3D" id="1.10.10.160">
    <property type="match status" value="1"/>
</dbReference>
<dbReference type="Gene3D" id="1.10.486.10">
    <property type="entry name" value="PCRA, domain 4"/>
    <property type="match status" value="1"/>
</dbReference>
<comment type="caution">
    <text evidence="18">The sequence shown here is derived from an EMBL/GenBank/DDBJ whole genome shotgun (WGS) entry which is preliminary data.</text>
</comment>
<accession>A0A1F6V9L1</accession>
<dbReference type="GO" id="GO:0005524">
    <property type="term" value="F:ATP binding"/>
    <property type="evidence" value="ECO:0007669"/>
    <property type="project" value="UniProtKB-UniRule"/>
</dbReference>
<evidence type="ECO:0000256" key="3">
    <source>
        <dbReference type="ARBA" id="ARBA00022741"/>
    </source>
</evidence>
<dbReference type="Proteomes" id="UP000177370">
    <property type="component" value="Unassembled WGS sequence"/>
</dbReference>
<feature type="domain" description="UvrD-like helicase C-terminal" evidence="17">
    <location>
        <begin position="329"/>
        <end position="601"/>
    </location>
</feature>
<feature type="binding site" evidence="15">
    <location>
        <begin position="31"/>
        <end position="38"/>
    </location>
    <ligand>
        <name>ATP</name>
        <dbReference type="ChEBI" id="CHEBI:30616"/>
    </ligand>
</feature>
<protein>
    <recommendedName>
        <fullName evidence="13">DNA 3'-5' helicase</fullName>
        <ecNumber evidence="13">5.6.2.4</ecNumber>
    </recommendedName>
</protein>
<keyword evidence="3 15" id="KW-0547">Nucleotide-binding</keyword>
<evidence type="ECO:0000259" key="16">
    <source>
        <dbReference type="PROSITE" id="PS51198"/>
    </source>
</evidence>
<dbReference type="CDD" id="cd17932">
    <property type="entry name" value="DEXQc_UvrD"/>
    <property type="match status" value="1"/>
</dbReference>
<organism evidence="18 19">
    <name type="scientific">Candidatus Nomurabacteria bacterium RIFCSPHIGHO2_01_FULL_40_24b</name>
    <dbReference type="NCBI Taxonomy" id="1801739"/>
    <lineage>
        <taxon>Bacteria</taxon>
        <taxon>Candidatus Nomuraibacteriota</taxon>
    </lineage>
</organism>
<reference evidence="18 19" key="1">
    <citation type="journal article" date="2016" name="Nat. Commun.">
        <title>Thousands of microbial genomes shed light on interconnected biogeochemical processes in an aquifer system.</title>
        <authorList>
            <person name="Anantharaman K."/>
            <person name="Brown C.T."/>
            <person name="Hug L.A."/>
            <person name="Sharon I."/>
            <person name="Castelle C.J."/>
            <person name="Probst A.J."/>
            <person name="Thomas B.C."/>
            <person name="Singh A."/>
            <person name="Wilkins M.J."/>
            <person name="Karaoz U."/>
            <person name="Brodie E.L."/>
            <person name="Williams K.H."/>
            <person name="Hubbard S.S."/>
            <person name="Banfield J.F."/>
        </authorList>
    </citation>
    <scope>NUCLEOTIDE SEQUENCE [LARGE SCALE GENOMIC DNA]</scope>
</reference>
<evidence type="ECO:0000256" key="12">
    <source>
        <dbReference type="ARBA" id="ARBA00034617"/>
    </source>
</evidence>
<evidence type="ECO:0000256" key="13">
    <source>
        <dbReference type="ARBA" id="ARBA00034808"/>
    </source>
</evidence>
<dbReference type="GO" id="GO:0043138">
    <property type="term" value="F:3'-5' DNA helicase activity"/>
    <property type="evidence" value="ECO:0007669"/>
    <property type="project" value="UniProtKB-EC"/>
</dbReference>
<dbReference type="PANTHER" id="PTHR11070">
    <property type="entry name" value="UVRD / RECB / PCRA DNA HELICASE FAMILY MEMBER"/>
    <property type="match status" value="1"/>
</dbReference>
<comment type="catalytic activity">
    <reaction evidence="12">
        <text>Couples ATP hydrolysis with the unwinding of duplex DNA by translocating in the 3'-5' direction.</text>
        <dbReference type="EC" id="5.6.2.4"/>
    </reaction>
</comment>
<dbReference type="InterPro" id="IPR013986">
    <property type="entry name" value="DExx_box_DNA_helicase_dom_sf"/>
</dbReference>
<dbReference type="AlphaFoldDB" id="A0A1F6V9L1"/>
<gene>
    <name evidence="18" type="ORF">A2647_00705</name>
</gene>
<dbReference type="Gene3D" id="3.40.50.300">
    <property type="entry name" value="P-loop containing nucleotide triphosphate hydrolases"/>
    <property type="match status" value="2"/>
</dbReference>
<keyword evidence="8 15" id="KW-0067">ATP-binding</keyword>
<dbReference type="PANTHER" id="PTHR11070:SF2">
    <property type="entry name" value="ATP-DEPENDENT DNA HELICASE SRS2"/>
    <property type="match status" value="1"/>
</dbReference>